<dbReference type="Pfam" id="PF01243">
    <property type="entry name" value="PNPOx_N"/>
    <property type="match status" value="1"/>
</dbReference>
<organism evidence="2 3">
    <name type="scientific">Danxiaibacter flavus</name>
    <dbReference type="NCBI Taxonomy" id="3049108"/>
    <lineage>
        <taxon>Bacteria</taxon>
        <taxon>Pseudomonadati</taxon>
        <taxon>Bacteroidota</taxon>
        <taxon>Chitinophagia</taxon>
        <taxon>Chitinophagales</taxon>
        <taxon>Chitinophagaceae</taxon>
        <taxon>Danxiaibacter</taxon>
    </lineage>
</organism>
<evidence type="ECO:0000313" key="3">
    <source>
        <dbReference type="Proteomes" id="UP001560573"/>
    </source>
</evidence>
<dbReference type="InterPro" id="IPR012349">
    <property type="entry name" value="Split_barrel_FMN-bd"/>
</dbReference>
<dbReference type="PANTHER" id="PTHR40660:SF1">
    <property type="entry name" value="5'-PHOSPHATE OXIDASE PUTATIVE DOMAIN-CONTAINING PROTEIN-RELATED"/>
    <property type="match status" value="1"/>
</dbReference>
<dbReference type="GO" id="GO:0004733">
    <property type="term" value="F:pyridoxamine phosphate oxidase activity"/>
    <property type="evidence" value="ECO:0007669"/>
    <property type="project" value="UniProtKB-EC"/>
</dbReference>
<dbReference type="EC" id="1.4.3.5" evidence="2"/>
<dbReference type="SUPFAM" id="SSF50475">
    <property type="entry name" value="FMN-binding split barrel"/>
    <property type="match status" value="1"/>
</dbReference>
<accession>A0ABV3Z9G8</accession>
<dbReference type="InterPro" id="IPR011576">
    <property type="entry name" value="Pyridox_Oxase_N"/>
</dbReference>
<name>A0ABV3Z9G8_9BACT</name>
<gene>
    <name evidence="2" type="ORF">QTN47_01975</name>
</gene>
<evidence type="ECO:0000259" key="1">
    <source>
        <dbReference type="Pfam" id="PF01243"/>
    </source>
</evidence>
<comment type="caution">
    <text evidence="2">The sequence shown here is derived from an EMBL/GenBank/DDBJ whole genome shotgun (WGS) entry which is preliminary data.</text>
</comment>
<dbReference type="Proteomes" id="UP001560573">
    <property type="component" value="Unassembled WGS sequence"/>
</dbReference>
<dbReference type="PANTHER" id="PTHR40660">
    <property type="entry name" value="5'-PHOSPHATE OXIDASE PUTATIVE DOMAIN-CONTAINING PROTEIN-RELATED"/>
    <property type="match status" value="1"/>
</dbReference>
<dbReference type="RefSeq" id="WP_369327631.1">
    <property type="nucleotide sequence ID" value="NZ_JAULBC010000001.1"/>
</dbReference>
<proteinExistence type="predicted"/>
<evidence type="ECO:0000313" key="2">
    <source>
        <dbReference type="EMBL" id="MEX6686240.1"/>
    </source>
</evidence>
<dbReference type="EMBL" id="JAULBC010000001">
    <property type="protein sequence ID" value="MEX6686240.1"/>
    <property type="molecule type" value="Genomic_DNA"/>
</dbReference>
<feature type="domain" description="Pyridoxamine 5'-phosphate oxidase N-terminal" evidence="1">
    <location>
        <begin position="7"/>
        <end position="89"/>
    </location>
</feature>
<dbReference type="Gene3D" id="2.30.110.10">
    <property type="entry name" value="Electron Transport, Fmn-binding Protein, Chain A"/>
    <property type="match status" value="1"/>
</dbReference>
<protein>
    <submittedName>
        <fullName evidence="2">Pyridoxamine 5'-phosphate oxidase family protein</fullName>
        <ecNumber evidence="2">1.-.-.-</ecNumber>
        <ecNumber evidence="2">1.4.3.5</ecNumber>
    </submittedName>
</protein>
<sequence>MNEQILEEMMPAFEGVIPAVVSTASADGIPNVTYVSQVFYVDDTHVALSRQFFNKTVRNITENPMVCVVLTSPVTYALYKMQLRFKESRAEGSIYDQMKLQLEVIAGVQGMTDVFHLLAADLFEIIEVTRLYPL</sequence>
<keyword evidence="2" id="KW-0560">Oxidoreductase</keyword>
<reference evidence="2 3" key="1">
    <citation type="submission" date="2023-07" db="EMBL/GenBank/DDBJ databases">
        <authorList>
            <person name="Lian W.-H."/>
        </authorList>
    </citation>
    <scope>NUCLEOTIDE SEQUENCE [LARGE SCALE GENOMIC DNA]</scope>
    <source>
        <strain evidence="2 3">SYSU DXS3180</strain>
    </source>
</reference>
<dbReference type="EC" id="1.-.-.-" evidence="2"/>
<keyword evidence="3" id="KW-1185">Reference proteome</keyword>